<name>A0ABR1W4B3_9PEZI</name>
<proteinExistence type="inferred from homology"/>
<comment type="similarity">
    <text evidence="2">Belongs to the AB hydrolase superfamily. Epoxide hydrolase family.</text>
</comment>
<dbReference type="PRINTS" id="PR00111">
    <property type="entry name" value="ABHYDROLASE"/>
</dbReference>
<dbReference type="InterPro" id="IPR000073">
    <property type="entry name" value="AB_hydrolase_1"/>
</dbReference>
<dbReference type="EMBL" id="JAQQWM010000002">
    <property type="protein sequence ID" value="KAK8078343.1"/>
    <property type="molecule type" value="Genomic_DNA"/>
</dbReference>
<evidence type="ECO:0000259" key="3">
    <source>
        <dbReference type="Pfam" id="PF00561"/>
    </source>
</evidence>
<evidence type="ECO:0000313" key="5">
    <source>
        <dbReference type="Proteomes" id="UP001446871"/>
    </source>
</evidence>
<reference evidence="4 5" key="1">
    <citation type="submission" date="2023-01" db="EMBL/GenBank/DDBJ databases">
        <title>Analysis of 21 Apiospora genomes using comparative genomics revels a genus with tremendous synthesis potential of carbohydrate active enzymes and secondary metabolites.</title>
        <authorList>
            <person name="Sorensen T."/>
        </authorList>
    </citation>
    <scope>NUCLEOTIDE SEQUENCE [LARGE SCALE GENOMIC DNA]</scope>
    <source>
        <strain evidence="4 5">CBS 83171</strain>
    </source>
</reference>
<dbReference type="SUPFAM" id="SSF53474">
    <property type="entry name" value="alpha/beta-Hydrolases"/>
    <property type="match status" value="1"/>
</dbReference>
<evidence type="ECO:0000313" key="4">
    <source>
        <dbReference type="EMBL" id="KAK8078343.1"/>
    </source>
</evidence>
<keyword evidence="5" id="KW-1185">Reference proteome</keyword>
<dbReference type="Proteomes" id="UP001446871">
    <property type="component" value="Unassembled WGS sequence"/>
</dbReference>
<dbReference type="PRINTS" id="PR00412">
    <property type="entry name" value="EPOXHYDRLASE"/>
</dbReference>
<dbReference type="InterPro" id="IPR029058">
    <property type="entry name" value="AB_hydrolase_fold"/>
</dbReference>
<sequence length="347" mass="38718">MDFGLPRRDFTVSRGHTYSFVHIEAAEAKSTLLLLHGWPSHIDDWIYQIRHFQSQGYGLVVPDMLGYGGSSSPSETSEYRLKPLSQDIAELLDHVGVWQVVGVGHDWGATILSRFAIYHPDRLRAAVFLRIGPSGPGTPFDLDAINEMTKRATGTEMLGYISYIARDASSQGVMEQHARSVMDVMFADDPATWNANFHPLEGFKTFVEEGRSQKVGDWYPPELQRRHLATFGREGGYQGSAQYYKMLDQNMSVGDELELGQGVEIAVPSLLIVPDEPASSREMHIQMLRAWSPGLDVVTVKSGHWVHLETRDETHVAIDSFVQGLERGKTGVLAWNHGIPYPCHGTP</sequence>
<keyword evidence="1 4" id="KW-0378">Hydrolase</keyword>
<evidence type="ECO:0000256" key="2">
    <source>
        <dbReference type="ARBA" id="ARBA00038334"/>
    </source>
</evidence>
<dbReference type="Pfam" id="PF00561">
    <property type="entry name" value="Abhydrolase_1"/>
    <property type="match status" value="1"/>
</dbReference>
<dbReference type="PANTHER" id="PTHR43329">
    <property type="entry name" value="EPOXIDE HYDROLASE"/>
    <property type="match status" value="1"/>
</dbReference>
<evidence type="ECO:0000256" key="1">
    <source>
        <dbReference type="ARBA" id="ARBA00022801"/>
    </source>
</evidence>
<accession>A0ABR1W4B3</accession>
<feature type="domain" description="AB hydrolase-1" evidence="3">
    <location>
        <begin position="31"/>
        <end position="309"/>
    </location>
</feature>
<gene>
    <name evidence="4" type="ORF">PG996_004513</name>
</gene>
<comment type="caution">
    <text evidence="4">The sequence shown here is derived from an EMBL/GenBank/DDBJ whole genome shotgun (WGS) entry which is preliminary data.</text>
</comment>
<organism evidence="4 5">
    <name type="scientific">Apiospora saccharicola</name>
    <dbReference type="NCBI Taxonomy" id="335842"/>
    <lineage>
        <taxon>Eukaryota</taxon>
        <taxon>Fungi</taxon>
        <taxon>Dikarya</taxon>
        <taxon>Ascomycota</taxon>
        <taxon>Pezizomycotina</taxon>
        <taxon>Sordariomycetes</taxon>
        <taxon>Xylariomycetidae</taxon>
        <taxon>Amphisphaeriales</taxon>
        <taxon>Apiosporaceae</taxon>
        <taxon>Apiospora</taxon>
    </lineage>
</organism>
<dbReference type="GO" id="GO:0016787">
    <property type="term" value="F:hydrolase activity"/>
    <property type="evidence" value="ECO:0007669"/>
    <property type="project" value="UniProtKB-KW"/>
</dbReference>
<protein>
    <submittedName>
        <fullName evidence="4">Epoxide hydrolase</fullName>
    </submittedName>
</protein>
<dbReference type="InterPro" id="IPR000639">
    <property type="entry name" value="Epox_hydrolase-like"/>
</dbReference>
<dbReference type="Gene3D" id="3.40.50.1820">
    <property type="entry name" value="alpha/beta hydrolase"/>
    <property type="match status" value="1"/>
</dbReference>